<sequence>MIELLFLGSGSAFTVGADNYHSNLLLIDSEKNKLLIDCGSDIRFSLYEAGFSHLDITDIYISHLHADHVGGLEYIGFTTLFNPQCSRPNLYTSEDVGQDLWQKTLAGGMEAISGKSATLETYFNPHFIANTGSFQWQRFTFQLVQVIHILTDEYLMPSYGLFVDIAGVKVFLTTDTQLHLDTNRDYYEAADIIFHDCETSQFPSPVHVHYQELRQLPLYIKQKMWLYGYQPGKLPNAQQDDFLGFVKKGQRFGFEQAKMYLLDY</sequence>
<organism evidence="1 2">
    <name type="scientific">Spirulina subsalsa FACHB-351</name>
    <dbReference type="NCBI Taxonomy" id="234711"/>
    <lineage>
        <taxon>Bacteria</taxon>
        <taxon>Bacillati</taxon>
        <taxon>Cyanobacteriota</taxon>
        <taxon>Cyanophyceae</taxon>
        <taxon>Spirulinales</taxon>
        <taxon>Spirulinaceae</taxon>
        <taxon>Spirulina</taxon>
    </lineage>
</organism>
<gene>
    <name evidence="1" type="ORF">K4A83_14830</name>
</gene>
<evidence type="ECO:0000313" key="1">
    <source>
        <dbReference type="EMBL" id="MCW6037540.1"/>
    </source>
</evidence>
<accession>A0ABT3L9A3</accession>
<dbReference type="Pfam" id="PF23023">
    <property type="entry name" value="Anti-Pycsar_Apyc1"/>
    <property type="match status" value="1"/>
</dbReference>
<dbReference type="Gene3D" id="3.60.15.10">
    <property type="entry name" value="Ribonuclease Z/Hydroxyacylglutathione hydrolase-like"/>
    <property type="match status" value="1"/>
</dbReference>
<dbReference type="InterPro" id="IPR036866">
    <property type="entry name" value="RibonucZ/Hydroxyglut_hydro"/>
</dbReference>
<dbReference type="SUPFAM" id="SSF56281">
    <property type="entry name" value="Metallo-hydrolase/oxidoreductase"/>
    <property type="match status" value="1"/>
</dbReference>
<proteinExistence type="predicted"/>
<dbReference type="Proteomes" id="UP001526426">
    <property type="component" value="Unassembled WGS sequence"/>
</dbReference>
<keyword evidence="2" id="KW-1185">Reference proteome</keyword>
<evidence type="ECO:0000313" key="2">
    <source>
        <dbReference type="Proteomes" id="UP001526426"/>
    </source>
</evidence>
<dbReference type="RefSeq" id="WP_265265399.1">
    <property type="nucleotide sequence ID" value="NZ_JAIHOM010000076.1"/>
</dbReference>
<protein>
    <submittedName>
        <fullName evidence="1">MBL fold metallo-hydrolase</fullName>
    </submittedName>
</protein>
<dbReference type="EMBL" id="JAIHOM010000076">
    <property type="protein sequence ID" value="MCW6037540.1"/>
    <property type="molecule type" value="Genomic_DNA"/>
</dbReference>
<reference evidence="1 2" key="1">
    <citation type="submission" date="2021-08" db="EMBL/GenBank/DDBJ databases">
        <title>Draft genome sequence of Spirulina subsalsa with high tolerance to salinity and hype-accumulation of phycocyanin.</title>
        <authorList>
            <person name="Pei H."/>
            <person name="Jiang L."/>
        </authorList>
    </citation>
    <scope>NUCLEOTIDE SEQUENCE [LARGE SCALE GENOMIC DNA]</scope>
    <source>
        <strain evidence="1 2">FACHB-351</strain>
    </source>
</reference>
<name>A0ABT3L9A3_9CYAN</name>
<comment type="caution">
    <text evidence="1">The sequence shown here is derived from an EMBL/GenBank/DDBJ whole genome shotgun (WGS) entry which is preliminary data.</text>
</comment>